<dbReference type="SUPFAM" id="SSF53807">
    <property type="entry name" value="Helical backbone' metal receptor"/>
    <property type="match status" value="1"/>
</dbReference>
<dbReference type="InterPro" id="IPR051313">
    <property type="entry name" value="Bact_iron-sidero_bind"/>
</dbReference>
<evidence type="ECO:0000256" key="4">
    <source>
        <dbReference type="ARBA" id="ARBA00022729"/>
    </source>
</evidence>
<dbReference type="PANTHER" id="PTHR30532:SF1">
    <property type="entry name" value="IRON(3+)-HYDROXAMATE-BINDING PROTEIN FHUD"/>
    <property type="match status" value="1"/>
</dbReference>
<gene>
    <name evidence="7" type="ORF">IAA84_04495</name>
</gene>
<feature type="domain" description="Fe/B12 periplasmic-binding" evidence="6">
    <location>
        <begin position="73"/>
        <end position="333"/>
    </location>
</feature>
<reference evidence="7" key="2">
    <citation type="journal article" date="2021" name="PeerJ">
        <title>Extensive microbial diversity within the chicken gut microbiome revealed by metagenomics and culture.</title>
        <authorList>
            <person name="Gilroy R."/>
            <person name="Ravi A."/>
            <person name="Getino M."/>
            <person name="Pursley I."/>
            <person name="Horton D.L."/>
            <person name="Alikhan N.F."/>
            <person name="Baker D."/>
            <person name="Gharbi K."/>
            <person name="Hall N."/>
            <person name="Watson M."/>
            <person name="Adriaenssens E.M."/>
            <person name="Foster-Nyarko E."/>
            <person name="Jarju S."/>
            <person name="Secka A."/>
            <person name="Antonio M."/>
            <person name="Oren A."/>
            <person name="Chaudhuri R.R."/>
            <person name="La Ragione R."/>
            <person name="Hildebrand F."/>
            <person name="Pallen M.J."/>
        </authorList>
    </citation>
    <scope>NUCLEOTIDE SEQUENCE</scope>
    <source>
        <strain evidence="7">13766</strain>
    </source>
</reference>
<dbReference type="GO" id="GO:0030288">
    <property type="term" value="C:outer membrane-bounded periplasmic space"/>
    <property type="evidence" value="ECO:0007669"/>
    <property type="project" value="TreeGrafter"/>
</dbReference>
<evidence type="ECO:0000256" key="3">
    <source>
        <dbReference type="ARBA" id="ARBA00022448"/>
    </source>
</evidence>
<dbReference type="AlphaFoldDB" id="A0A9D1G009"/>
<dbReference type="GO" id="GO:1901678">
    <property type="term" value="P:iron coordination entity transport"/>
    <property type="evidence" value="ECO:0007669"/>
    <property type="project" value="UniProtKB-ARBA"/>
</dbReference>
<dbReference type="PROSITE" id="PS51257">
    <property type="entry name" value="PROKAR_LIPOPROTEIN"/>
    <property type="match status" value="1"/>
</dbReference>
<evidence type="ECO:0000259" key="6">
    <source>
        <dbReference type="PROSITE" id="PS50983"/>
    </source>
</evidence>
<keyword evidence="4 5" id="KW-0732">Signal</keyword>
<dbReference type="EMBL" id="DVJN01000090">
    <property type="protein sequence ID" value="HIS92258.1"/>
    <property type="molecule type" value="Genomic_DNA"/>
</dbReference>
<evidence type="ECO:0000256" key="2">
    <source>
        <dbReference type="ARBA" id="ARBA00008814"/>
    </source>
</evidence>
<organism evidence="7 8">
    <name type="scientific">Candidatus Alectryocaccomicrobium excrementavium</name>
    <dbReference type="NCBI Taxonomy" id="2840668"/>
    <lineage>
        <taxon>Bacteria</taxon>
        <taxon>Bacillati</taxon>
        <taxon>Bacillota</taxon>
        <taxon>Clostridia</taxon>
        <taxon>Candidatus Alectryocaccomicrobium</taxon>
    </lineage>
</organism>
<dbReference type="PROSITE" id="PS50983">
    <property type="entry name" value="FE_B12_PBP"/>
    <property type="match status" value="1"/>
</dbReference>
<feature type="chain" id="PRO_5039081261" evidence="5">
    <location>
        <begin position="27"/>
        <end position="335"/>
    </location>
</feature>
<name>A0A9D1G009_9FIRM</name>
<dbReference type="PANTHER" id="PTHR30532">
    <property type="entry name" value="IRON III DICITRATE-BINDING PERIPLASMIC PROTEIN"/>
    <property type="match status" value="1"/>
</dbReference>
<comment type="caution">
    <text evidence="7">The sequence shown here is derived from an EMBL/GenBank/DDBJ whole genome shotgun (WGS) entry which is preliminary data.</text>
</comment>
<evidence type="ECO:0000256" key="1">
    <source>
        <dbReference type="ARBA" id="ARBA00004196"/>
    </source>
</evidence>
<comment type="similarity">
    <text evidence="2">Belongs to the bacterial solute-binding protein 8 family.</text>
</comment>
<comment type="subcellular location">
    <subcellularLocation>
        <location evidence="1">Cell envelope</location>
    </subcellularLocation>
</comment>
<sequence length="335" mass="37132">MNRQKSAWLRRAVSAMVAAMLLTVFAACAVAEEETAALPEIPVLEDTRPLEAEEYTFTTLSGDSVTYNRNTRRIVALSGAGDLAAFGIKPLAVLAEQAVLDSYPTFFEGVSVLEYSQPFNLEEILSYEPELILVYQLMEEENIEQLEKIAPVIPLYRESFDFAERLGYIGEIFGLEEQAQALIDYAAQLQESALTAISDLGLSDKTVSVFYYMDGVSIPPSEYWYFNKILYDYLGMAYTQAAQEFLSDPNNGPFTPISNELLANYEGDLVLYADIMGTGEIPEALSTNPGWQNLAAVKEDRIGVLDAVLYAEKDVLYLRAQYEGILSALEKAMGA</sequence>
<evidence type="ECO:0000313" key="8">
    <source>
        <dbReference type="Proteomes" id="UP000824140"/>
    </source>
</evidence>
<dbReference type="Pfam" id="PF01497">
    <property type="entry name" value="Peripla_BP_2"/>
    <property type="match status" value="1"/>
</dbReference>
<evidence type="ECO:0000313" key="7">
    <source>
        <dbReference type="EMBL" id="HIS92258.1"/>
    </source>
</evidence>
<dbReference type="InterPro" id="IPR002491">
    <property type="entry name" value="ABC_transptr_periplasmic_BD"/>
</dbReference>
<proteinExistence type="inferred from homology"/>
<protein>
    <submittedName>
        <fullName evidence="7">ABC transporter substrate-binding protein</fullName>
    </submittedName>
</protein>
<feature type="signal peptide" evidence="5">
    <location>
        <begin position="1"/>
        <end position="26"/>
    </location>
</feature>
<evidence type="ECO:0000256" key="5">
    <source>
        <dbReference type="SAM" id="SignalP"/>
    </source>
</evidence>
<dbReference type="Proteomes" id="UP000824140">
    <property type="component" value="Unassembled WGS sequence"/>
</dbReference>
<dbReference type="Gene3D" id="3.40.50.1980">
    <property type="entry name" value="Nitrogenase molybdenum iron protein domain"/>
    <property type="match status" value="2"/>
</dbReference>
<accession>A0A9D1G009</accession>
<reference evidence="7" key="1">
    <citation type="submission" date="2020-10" db="EMBL/GenBank/DDBJ databases">
        <authorList>
            <person name="Gilroy R."/>
        </authorList>
    </citation>
    <scope>NUCLEOTIDE SEQUENCE</scope>
    <source>
        <strain evidence="7">13766</strain>
    </source>
</reference>
<keyword evidence="3" id="KW-0813">Transport</keyword>